<evidence type="ECO:0000313" key="2">
    <source>
        <dbReference type="EMBL" id="KAF7117131.1"/>
    </source>
</evidence>
<evidence type="ECO:0000256" key="1">
    <source>
        <dbReference type="SAM" id="MobiDB-lite"/>
    </source>
</evidence>
<dbReference type="OrthoDB" id="1772700at2759"/>
<protein>
    <submittedName>
        <fullName evidence="2">Uncharacterized protein</fullName>
    </submittedName>
</protein>
<organism evidence="2 3">
    <name type="scientific">Rhododendron simsii</name>
    <name type="common">Sims's rhododendron</name>
    <dbReference type="NCBI Taxonomy" id="118357"/>
    <lineage>
        <taxon>Eukaryota</taxon>
        <taxon>Viridiplantae</taxon>
        <taxon>Streptophyta</taxon>
        <taxon>Embryophyta</taxon>
        <taxon>Tracheophyta</taxon>
        <taxon>Spermatophyta</taxon>
        <taxon>Magnoliopsida</taxon>
        <taxon>eudicotyledons</taxon>
        <taxon>Gunneridae</taxon>
        <taxon>Pentapetalae</taxon>
        <taxon>asterids</taxon>
        <taxon>Ericales</taxon>
        <taxon>Ericaceae</taxon>
        <taxon>Ericoideae</taxon>
        <taxon>Rhodoreae</taxon>
        <taxon>Rhododendron</taxon>
    </lineage>
</organism>
<keyword evidence="3" id="KW-1185">Reference proteome</keyword>
<feature type="compositionally biased region" description="Basic and acidic residues" evidence="1">
    <location>
        <begin position="139"/>
        <end position="169"/>
    </location>
</feature>
<dbReference type="EMBL" id="WJXA01000020">
    <property type="protein sequence ID" value="KAF7117131.1"/>
    <property type="molecule type" value="Genomic_DNA"/>
</dbReference>
<reference evidence="2" key="1">
    <citation type="submission" date="2019-11" db="EMBL/GenBank/DDBJ databases">
        <authorList>
            <person name="Liu Y."/>
            <person name="Hou J."/>
            <person name="Li T.-Q."/>
            <person name="Guan C.-H."/>
            <person name="Wu X."/>
            <person name="Wu H.-Z."/>
            <person name="Ling F."/>
            <person name="Zhang R."/>
            <person name="Shi X.-G."/>
            <person name="Ren J.-P."/>
            <person name="Chen E.-F."/>
            <person name="Sun J.-M."/>
        </authorList>
    </citation>
    <scope>NUCLEOTIDE SEQUENCE</scope>
    <source>
        <strain evidence="2">Adult_tree_wgs_1</strain>
        <tissue evidence="2">Leaves</tissue>
    </source>
</reference>
<feature type="region of interest" description="Disordered" evidence="1">
    <location>
        <begin position="133"/>
        <end position="180"/>
    </location>
</feature>
<accession>A0A834L5B1</accession>
<proteinExistence type="predicted"/>
<name>A0A834L5B1_RHOSS</name>
<evidence type="ECO:0000313" key="3">
    <source>
        <dbReference type="Proteomes" id="UP000626092"/>
    </source>
</evidence>
<gene>
    <name evidence="2" type="ORF">RHSIM_RhsimUnG0002600</name>
</gene>
<dbReference type="AlphaFoldDB" id="A0A834L5B1"/>
<comment type="caution">
    <text evidence="2">The sequence shown here is derived from an EMBL/GenBank/DDBJ whole genome shotgun (WGS) entry which is preliminary data.</text>
</comment>
<sequence>MTFRRWLDNLTGVSVRAMPYMFSNNAQPLLDCRNENLERRFIGDAGIGLECLVRSREVTKSRVLLECPLGWQWYLGDWVTCQSLGLPMFVVLESLPPRVQRTDTYTRAELEQFTLPDTNLEGLLRRAVSGTVAGGMQDRGGHSQRGRDHSISSRSRGRDGAEATTRSEDAPEASGIPDLKWEISVRDRTGAQAIVDIPQSRESAESAIMRMLGMRKLLRNCVMQVQVQMKTRCMTRAQSQAATGSPMPRVTLAEGR</sequence>
<dbReference type="Proteomes" id="UP000626092">
    <property type="component" value="Unassembled WGS sequence"/>
</dbReference>